<protein>
    <submittedName>
        <fullName evidence="1">Uncharacterized protein</fullName>
    </submittedName>
</protein>
<keyword evidence="2" id="KW-1185">Reference proteome</keyword>
<sequence length="72" mass="7759">MIRPAQPLLPGTPSEIEVTATAYEEAAEGDLARALRWALEDLIALEARLVSAERAVSRGYVRAAARRPNADA</sequence>
<gene>
    <name evidence="1" type="ORF">OCOJLMKI_1362</name>
</gene>
<evidence type="ECO:0000313" key="1">
    <source>
        <dbReference type="EMBL" id="GJD94160.1"/>
    </source>
</evidence>
<name>A0ABQ4RTP7_9HYPH</name>
<reference evidence="1" key="1">
    <citation type="journal article" date="2021" name="Front. Microbiol.">
        <title>Comprehensive Comparative Genomics and Phenotyping of Methylobacterium Species.</title>
        <authorList>
            <person name="Alessa O."/>
            <person name="Ogura Y."/>
            <person name="Fujitani Y."/>
            <person name="Takami H."/>
            <person name="Hayashi T."/>
            <person name="Sahin N."/>
            <person name="Tani A."/>
        </authorList>
    </citation>
    <scope>NUCLEOTIDE SEQUENCE</scope>
    <source>
        <strain evidence="1">DSM 19015</strain>
    </source>
</reference>
<organism evidence="1 2">
    <name type="scientific">Methylobacterium iners</name>
    <dbReference type="NCBI Taxonomy" id="418707"/>
    <lineage>
        <taxon>Bacteria</taxon>
        <taxon>Pseudomonadati</taxon>
        <taxon>Pseudomonadota</taxon>
        <taxon>Alphaproteobacteria</taxon>
        <taxon>Hyphomicrobiales</taxon>
        <taxon>Methylobacteriaceae</taxon>
        <taxon>Methylobacterium</taxon>
    </lineage>
</organism>
<dbReference type="RefSeq" id="WP_238243348.1">
    <property type="nucleotide sequence ID" value="NZ_BPQP01000019.1"/>
</dbReference>
<comment type="caution">
    <text evidence="1">The sequence shown here is derived from an EMBL/GenBank/DDBJ whole genome shotgun (WGS) entry which is preliminary data.</text>
</comment>
<dbReference type="EMBL" id="BPQP01000019">
    <property type="protein sequence ID" value="GJD94160.1"/>
    <property type="molecule type" value="Genomic_DNA"/>
</dbReference>
<accession>A0ABQ4RTP7</accession>
<dbReference type="Proteomes" id="UP001055125">
    <property type="component" value="Unassembled WGS sequence"/>
</dbReference>
<proteinExistence type="predicted"/>
<reference evidence="1" key="2">
    <citation type="submission" date="2021-08" db="EMBL/GenBank/DDBJ databases">
        <authorList>
            <person name="Tani A."/>
            <person name="Ola A."/>
            <person name="Ogura Y."/>
            <person name="Katsura K."/>
            <person name="Hayashi T."/>
        </authorList>
    </citation>
    <scope>NUCLEOTIDE SEQUENCE</scope>
    <source>
        <strain evidence="1">DSM 19015</strain>
    </source>
</reference>
<evidence type="ECO:0000313" key="2">
    <source>
        <dbReference type="Proteomes" id="UP001055125"/>
    </source>
</evidence>